<comment type="subcellular location">
    <subcellularLocation>
        <location evidence="1">Nucleus</location>
    </subcellularLocation>
</comment>
<proteinExistence type="predicted"/>
<dbReference type="PROSITE" id="PS00028">
    <property type="entry name" value="ZINC_FINGER_C2H2_1"/>
    <property type="match status" value="3"/>
</dbReference>
<dbReference type="Gene3D" id="3.30.160.60">
    <property type="entry name" value="Classic Zinc Finger"/>
    <property type="match status" value="2"/>
</dbReference>
<dbReference type="PANTHER" id="PTHR46179:SF13">
    <property type="entry name" value="C2H2-TYPE DOMAIN-CONTAINING PROTEIN"/>
    <property type="match status" value="1"/>
</dbReference>
<keyword evidence="6" id="KW-0804">Transcription</keyword>
<feature type="compositionally biased region" description="Basic and acidic residues" evidence="9">
    <location>
        <begin position="484"/>
        <end position="507"/>
    </location>
</feature>
<dbReference type="GO" id="GO:0005634">
    <property type="term" value="C:nucleus"/>
    <property type="evidence" value="ECO:0007669"/>
    <property type="project" value="UniProtKB-SubCell"/>
</dbReference>
<feature type="region of interest" description="Disordered" evidence="9">
    <location>
        <begin position="172"/>
        <end position="192"/>
    </location>
</feature>
<evidence type="ECO:0000256" key="6">
    <source>
        <dbReference type="ARBA" id="ARBA00023163"/>
    </source>
</evidence>
<comment type="caution">
    <text evidence="11">The sequence shown here is derived from an EMBL/GenBank/DDBJ whole genome shotgun (WGS) entry which is preliminary data.</text>
</comment>
<evidence type="ECO:0000313" key="11">
    <source>
        <dbReference type="EMBL" id="KAK6950877.1"/>
    </source>
</evidence>
<evidence type="ECO:0000313" key="12">
    <source>
        <dbReference type="Proteomes" id="UP001369815"/>
    </source>
</evidence>
<dbReference type="PANTHER" id="PTHR46179">
    <property type="entry name" value="ZINC FINGER PROTEIN"/>
    <property type="match status" value="1"/>
</dbReference>
<dbReference type="Proteomes" id="UP001369815">
    <property type="component" value="Unassembled WGS sequence"/>
</dbReference>
<keyword evidence="3 8" id="KW-0863">Zinc-finger</keyword>
<keyword evidence="4" id="KW-0862">Zinc</keyword>
<dbReference type="InterPro" id="IPR013087">
    <property type="entry name" value="Znf_C2H2_type"/>
</dbReference>
<feature type="compositionally biased region" description="Low complexity" evidence="9">
    <location>
        <begin position="178"/>
        <end position="189"/>
    </location>
</feature>
<protein>
    <recommendedName>
        <fullName evidence="10">C2H2-type domain-containing protein</fullName>
    </recommendedName>
</protein>
<dbReference type="InterPro" id="IPR051061">
    <property type="entry name" value="Zinc_finger_trans_reg"/>
</dbReference>
<evidence type="ECO:0000256" key="7">
    <source>
        <dbReference type="ARBA" id="ARBA00023242"/>
    </source>
</evidence>
<dbReference type="SMART" id="SM00355">
    <property type="entry name" value="ZnF_C2H2"/>
    <property type="match status" value="6"/>
</dbReference>
<evidence type="ECO:0000256" key="8">
    <source>
        <dbReference type="PROSITE-ProRule" id="PRU00042"/>
    </source>
</evidence>
<feature type="region of interest" description="Disordered" evidence="9">
    <location>
        <begin position="726"/>
        <end position="776"/>
    </location>
</feature>
<evidence type="ECO:0000256" key="5">
    <source>
        <dbReference type="ARBA" id="ARBA00023015"/>
    </source>
</evidence>
<keyword evidence="5" id="KW-0805">Transcription regulation</keyword>
<dbReference type="AlphaFoldDB" id="A0AAX6MEP5"/>
<dbReference type="SUPFAM" id="SSF57667">
    <property type="entry name" value="beta-beta-alpha zinc fingers"/>
    <property type="match status" value="1"/>
</dbReference>
<dbReference type="GO" id="GO:0006357">
    <property type="term" value="P:regulation of transcription by RNA polymerase II"/>
    <property type="evidence" value="ECO:0007669"/>
    <property type="project" value="TreeGrafter"/>
</dbReference>
<feature type="compositionally biased region" description="Polar residues" evidence="9">
    <location>
        <begin position="450"/>
        <end position="465"/>
    </location>
</feature>
<evidence type="ECO:0000256" key="2">
    <source>
        <dbReference type="ARBA" id="ARBA00022723"/>
    </source>
</evidence>
<gene>
    <name evidence="11" type="ORF">Daesc_007405</name>
</gene>
<reference evidence="11 12" key="1">
    <citation type="journal article" date="2024" name="Front Chem Biol">
        <title>Unveiling the potential of Daldinia eschscholtzii MFLUCC 19-0629 through bioactivity and bioinformatics studies for enhanced sustainable agriculture production.</title>
        <authorList>
            <person name="Brooks S."/>
            <person name="Weaver J.A."/>
            <person name="Klomchit A."/>
            <person name="Alharthi S.A."/>
            <person name="Onlamun T."/>
            <person name="Nurani R."/>
            <person name="Vong T.K."/>
            <person name="Alberti F."/>
            <person name="Greco C."/>
        </authorList>
    </citation>
    <scope>NUCLEOTIDE SEQUENCE [LARGE SCALE GENOMIC DNA]</scope>
    <source>
        <strain evidence="11">MFLUCC 19-0629</strain>
    </source>
</reference>
<dbReference type="EMBL" id="JBANMG010000007">
    <property type="protein sequence ID" value="KAK6950877.1"/>
    <property type="molecule type" value="Genomic_DNA"/>
</dbReference>
<name>A0AAX6MEP5_9PEZI</name>
<feature type="region of interest" description="Disordered" evidence="9">
    <location>
        <begin position="331"/>
        <end position="509"/>
    </location>
</feature>
<evidence type="ECO:0000256" key="1">
    <source>
        <dbReference type="ARBA" id="ARBA00004123"/>
    </source>
</evidence>
<feature type="compositionally biased region" description="Low complexity" evidence="9">
    <location>
        <begin position="742"/>
        <end position="758"/>
    </location>
</feature>
<accession>A0AAX6MEP5</accession>
<evidence type="ECO:0000256" key="3">
    <source>
        <dbReference type="ARBA" id="ARBA00022771"/>
    </source>
</evidence>
<feature type="domain" description="C2H2-type" evidence="10">
    <location>
        <begin position="560"/>
        <end position="582"/>
    </location>
</feature>
<feature type="domain" description="C2H2-type" evidence="10">
    <location>
        <begin position="586"/>
        <end position="616"/>
    </location>
</feature>
<sequence length="811" mass="90786">MTDQLALNSPGSQDTPMEGHVQTTKMAVLNFGQPQDLAGLTHMDITMAYPGGRHPADSYGPGRIENRLALWYHRNDGPWTPAGLTHIRNPSLLGTLRNSQFPLYGQYRDSPSECDTIPPAGIPSDSGYGGSHVAKHSVANDSVCDESIDRNPESIGELGFHSYGQDMASRINSETRWSQSQPTSTSSQSAVTLQVNPDGGKTCEKCHKVLKTKSEFKKHKQRHDKPFKCTVKGCTRREGFSTPNDLERHKRSLHPEEDAVGDRYRCQVGLCETKGKIWPRADNFRAHMKRVHQIELSKDEELDQYKCRPAVPSKDTTHIVQDAVAPELDRSTIFPDVDGNDASGSWKLPRSPVIDIPADTGPPEEPNETRTEGTPSGLKPSESRLDESNSNTAQTMHLERKDTPFDTQTEVPKPLSPQPGPALGDLEPTKTVQLRDEPGLHPEASGPELANNSNSLNHQQTSAVNESRDHPSELSLGSLESDIQSERLINDGEKGDVSTGPKDREPQILDLNNPECVSKILEELQDKGILQKRGWKKEEPQEADTTKQEATGDVVSQQAHTCPQCQKLFQRRCELKKHEKRHLKPYGCTFLGCNKKFGSKNDWKRHENSQHITLEQWICDEKQTEQSTKPCGRNFPRRELFKHHLGTSHNIKEQEYMERKLETCRVGRNLETRFWCGFCQQVIETTKEGIEAWAERFNHIDDHFQGRNNQMKRDIDNWKSIGNYPLCPRTTKPRANGSKDLNSITSSGPASSSNSPNTRSNEAEKPHARVANHKRKRGYDLDSVASKRAEVLDITAVVCVCVAPSSSALLQ</sequence>
<evidence type="ECO:0000256" key="4">
    <source>
        <dbReference type="ARBA" id="ARBA00022833"/>
    </source>
</evidence>
<keyword evidence="7" id="KW-0539">Nucleus</keyword>
<evidence type="ECO:0000256" key="9">
    <source>
        <dbReference type="SAM" id="MobiDB-lite"/>
    </source>
</evidence>
<keyword evidence="2" id="KW-0479">Metal-binding</keyword>
<evidence type="ECO:0000259" key="10">
    <source>
        <dbReference type="PROSITE" id="PS50157"/>
    </source>
</evidence>
<dbReference type="InterPro" id="IPR036236">
    <property type="entry name" value="Znf_C2H2_sf"/>
</dbReference>
<keyword evidence="12" id="KW-1185">Reference proteome</keyword>
<dbReference type="GO" id="GO:0008270">
    <property type="term" value="F:zinc ion binding"/>
    <property type="evidence" value="ECO:0007669"/>
    <property type="project" value="UniProtKB-KW"/>
</dbReference>
<dbReference type="PROSITE" id="PS50157">
    <property type="entry name" value="ZINC_FINGER_C2H2_2"/>
    <property type="match status" value="2"/>
</dbReference>
<organism evidence="11 12">
    <name type="scientific">Daldinia eschscholtzii</name>
    <dbReference type="NCBI Taxonomy" id="292717"/>
    <lineage>
        <taxon>Eukaryota</taxon>
        <taxon>Fungi</taxon>
        <taxon>Dikarya</taxon>
        <taxon>Ascomycota</taxon>
        <taxon>Pezizomycotina</taxon>
        <taxon>Sordariomycetes</taxon>
        <taxon>Xylariomycetidae</taxon>
        <taxon>Xylariales</taxon>
        <taxon>Hypoxylaceae</taxon>
        <taxon>Daldinia</taxon>
    </lineage>
</organism>